<dbReference type="PROSITE" id="PS00587">
    <property type="entry name" value="GLYCOSYL_HYDROL_F17"/>
    <property type="match status" value="1"/>
</dbReference>
<dbReference type="InterPro" id="IPR044965">
    <property type="entry name" value="Glyco_hydro_17_plant"/>
</dbReference>
<accession>A0ABD1H2M8</accession>
<name>A0ABD1H2M8_SALDI</name>
<dbReference type="Pfam" id="PF00332">
    <property type="entry name" value="Glyco_hydro_17"/>
    <property type="match status" value="1"/>
</dbReference>
<proteinExistence type="inferred from homology"/>
<dbReference type="InterPro" id="IPR000490">
    <property type="entry name" value="Glyco_hydro_17"/>
</dbReference>
<keyword evidence="7" id="KW-1185">Reference proteome</keyword>
<dbReference type="PANTHER" id="PTHR32227">
    <property type="entry name" value="GLUCAN ENDO-1,3-BETA-GLUCOSIDASE BG1-RELATED-RELATED"/>
    <property type="match status" value="1"/>
</dbReference>
<reference evidence="6 7" key="1">
    <citation type="submission" date="2024-06" db="EMBL/GenBank/DDBJ databases">
        <title>A chromosome level genome sequence of Diviner's sage (Salvia divinorum).</title>
        <authorList>
            <person name="Ford S.A."/>
            <person name="Ro D.-K."/>
            <person name="Ness R.W."/>
            <person name="Phillips M.A."/>
        </authorList>
    </citation>
    <scope>NUCLEOTIDE SEQUENCE [LARGE SCALE GENOMIC DNA]</scope>
    <source>
        <strain evidence="6">SAF-2024a</strain>
        <tissue evidence="6">Leaf</tissue>
    </source>
</reference>
<dbReference type="AlphaFoldDB" id="A0ABD1H2M8"/>
<dbReference type="InterPro" id="IPR017853">
    <property type="entry name" value="GH"/>
</dbReference>
<organism evidence="6 7">
    <name type="scientific">Salvia divinorum</name>
    <name type="common">Maria pastora</name>
    <name type="synonym">Diviner's sage</name>
    <dbReference type="NCBI Taxonomy" id="28513"/>
    <lineage>
        <taxon>Eukaryota</taxon>
        <taxon>Viridiplantae</taxon>
        <taxon>Streptophyta</taxon>
        <taxon>Embryophyta</taxon>
        <taxon>Tracheophyta</taxon>
        <taxon>Spermatophyta</taxon>
        <taxon>Magnoliopsida</taxon>
        <taxon>eudicotyledons</taxon>
        <taxon>Gunneridae</taxon>
        <taxon>Pentapetalae</taxon>
        <taxon>asterids</taxon>
        <taxon>lamiids</taxon>
        <taxon>Lamiales</taxon>
        <taxon>Lamiaceae</taxon>
        <taxon>Nepetoideae</taxon>
        <taxon>Mentheae</taxon>
        <taxon>Salviinae</taxon>
        <taxon>Salvia</taxon>
        <taxon>Salvia subgen. Calosphace</taxon>
    </lineage>
</organism>
<dbReference type="SUPFAM" id="SSF51445">
    <property type="entry name" value="(Trans)glycosidases"/>
    <property type="match status" value="1"/>
</dbReference>
<comment type="similarity">
    <text evidence="1 4">Belongs to the glycosyl hydrolase 17 family.</text>
</comment>
<evidence type="ECO:0000256" key="1">
    <source>
        <dbReference type="ARBA" id="ARBA00008773"/>
    </source>
</evidence>
<dbReference type="GO" id="GO:0016798">
    <property type="term" value="F:hydrolase activity, acting on glycosyl bonds"/>
    <property type="evidence" value="ECO:0007669"/>
    <property type="project" value="UniProtKB-KW"/>
</dbReference>
<keyword evidence="2 5" id="KW-0378">Hydrolase</keyword>
<evidence type="ECO:0000256" key="3">
    <source>
        <dbReference type="ARBA" id="ARBA00023295"/>
    </source>
</evidence>
<evidence type="ECO:0000256" key="4">
    <source>
        <dbReference type="RuleBase" id="RU004335"/>
    </source>
</evidence>
<evidence type="ECO:0000256" key="5">
    <source>
        <dbReference type="RuleBase" id="RU004336"/>
    </source>
</evidence>
<comment type="caution">
    <text evidence="6">The sequence shown here is derived from an EMBL/GenBank/DDBJ whole genome shotgun (WGS) entry which is preliminary data.</text>
</comment>
<sequence>MHALHAALVEESLQDRIKISTPHSLGILSNSTPPSAGRFRQGYDVYVIRPMLSFLRWTDSAFMINPYPFFGASEATLDYALFRANEGVVDGQTGLVYGNMVDAQLDAVFSAMRRLGFDDVEVVIAETGWPSRGEAGQLGADAGTAAEYNRKVMRHVASGVGTPLMPNRTFETYIFALFDEDLKPGPVCERSFGLFRPDLTPVYDVGILKAANGVGRSSSGGGGAFLFLIALFWDIWVL</sequence>
<gene>
    <name evidence="6" type="ORF">AAHA92_18606</name>
</gene>
<dbReference type="Gene3D" id="3.20.20.80">
    <property type="entry name" value="Glycosidases"/>
    <property type="match status" value="1"/>
</dbReference>
<evidence type="ECO:0000313" key="7">
    <source>
        <dbReference type="Proteomes" id="UP001567538"/>
    </source>
</evidence>
<keyword evidence="3 5" id="KW-0326">Glycosidase</keyword>
<dbReference type="Proteomes" id="UP001567538">
    <property type="component" value="Unassembled WGS sequence"/>
</dbReference>
<protein>
    <submittedName>
        <fullName evidence="6">Glucan endo-1,3-beta-glucosidase-like</fullName>
    </submittedName>
</protein>
<evidence type="ECO:0000256" key="2">
    <source>
        <dbReference type="ARBA" id="ARBA00022801"/>
    </source>
</evidence>
<dbReference type="EMBL" id="JBEAFC010000007">
    <property type="protein sequence ID" value="KAL1550672.1"/>
    <property type="molecule type" value="Genomic_DNA"/>
</dbReference>
<evidence type="ECO:0000313" key="6">
    <source>
        <dbReference type="EMBL" id="KAL1550672.1"/>
    </source>
</evidence>